<dbReference type="InterPro" id="IPR011991">
    <property type="entry name" value="ArsR-like_HTH"/>
</dbReference>
<dbReference type="PROSITE" id="PS50987">
    <property type="entry name" value="HTH_ARSR_2"/>
    <property type="match status" value="1"/>
</dbReference>
<dbReference type="PRINTS" id="PR00778">
    <property type="entry name" value="HTHARSR"/>
</dbReference>
<evidence type="ECO:0000256" key="1">
    <source>
        <dbReference type="ARBA" id="ARBA00023015"/>
    </source>
</evidence>
<keyword evidence="1" id="KW-0805">Transcription regulation</keyword>
<accession>A0A2Z6E8P5</accession>
<dbReference type="SUPFAM" id="SSF46785">
    <property type="entry name" value="Winged helix' DNA-binding domain"/>
    <property type="match status" value="1"/>
</dbReference>
<dbReference type="AlphaFoldDB" id="A0A2Z6E8P5"/>
<dbReference type="Gene3D" id="1.10.10.10">
    <property type="entry name" value="Winged helix-like DNA-binding domain superfamily/Winged helix DNA-binding domain"/>
    <property type="match status" value="1"/>
</dbReference>
<evidence type="ECO:0000313" key="5">
    <source>
        <dbReference type="EMBL" id="BBD81222.1"/>
    </source>
</evidence>
<gene>
    <name evidence="5" type="ORF">ALSL_2598</name>
</gene>
<dbReference type="NCBIfam" id="NF033788">
    <property type="entry name" value="HTH_metalloreg"/>
    <property type="match status" value="1"/>
</dbReference>
<organism evidence="5 6">
    <name type="scientific">Aerosticca soli</name>
    <dbReference type="NCBI Taxonomy" id="2010829"/>
    <lineage>
        <taxon>Bacteria</taxon>
        <taxon>Pseudomonadati</taxon>
        <taxon>Pseudomonadota</taxon>
        <taxon>Gammaproteobacteria</taxon>
        <taxon>Lysobacterales</taxon>
        <taxon>Rhodanobacteraceae</taxon>
        <taxon>Aerosticca</taxon>
    </lineage>
</organism>
<evidence type="ECO:0000313" key="6">
    <source>
        <dbReference type="Proteomes" id="UP000270530"/>
    </source>
</evidence>
<dbReference type="EMBL" id="AP018560">
    <property type="protein sequence ID" value="BBD81222.1"/>
    <property type="molecule type" value="Genomic_DNA"/>
</dbReference>
<keyword evidence="2" id="KW-0238">DNA-binding</keyword>
<dbReference type="PANTHER" id="PTHR33154">
    <property type="entry name" value="TRANSCRIPTIONAL REGULATOR, ARSR FAMILY"/>
    <property type="match status" value="1"/>
</dbReference>
<feature type="domain" description="HTH arsR-type" evidence="4">
    <location>
        <begin position="9"/>
        <end position="103"/>
    </location>
</feature>
<dbReference type="InterPro" id="IPR036388">
    <property type="entry name" value="WH-like_DNA-bd_sf"/>
</dbReference>
<proteinExistence type="predicted"/>
<dbReference type="InterPro" id="IPR036390">
    <property type="entry name" value="WH_DNA-bd_sf"/>
</dbReference>
<keyword evidence="6" id="KW-1185">Reference proteome</keyword>
<dbReference type="PANTHER" id="PTHR33154:SF28">
    <property type="entry name" value="HTH-TYPE TRANSCRIPTIONAL REGULATOR YGAV-RELATED"/>
    <property type="match status" value="1"/>
</dbReference>
<evidence type="ECO:0000256" key="3">
    <source>
        <dbReference type="ARBA" id="ARBA00023163"/>
    </source>
</evidence>
<reference evidence="6" key="1">
    <citation type="submission" date="2018-04" db="EMBL/GenBank/DDBJ databases">
        <authorList>
            <person name="Watanabe M."/>
            <person name="Kojima H."/>
        </authorList>
    </citation>
    <scope>NUCLEOTIDE SEQUENCE [LARGE SCALE GENOMIC DNA]</scope>
    <source>
        <strain evidence="6">Dysh456</strain>
    </source>
</reference>
<dbReference type="GO" id="GO:0003700">
    <property type="term" value="F:DNA-binding transcription factor activity"/>
    <property type="evidence" value="ECO:0007669"/>
    <property type="project" value="InterPro"/>
</dbReference>
<evidence type="ECO:0000259" key="4">
    <source>
        <dbReference type="PROSITE" id="PS50987"/>
    </source>
</evidence>
<keyword evidence="3" id="KW-0804">Transcription</keyword>
<dbReference type="KEGG" id="rbd:ALSL_2598"/>
<dbReference type="RefSeq" id="WP_126539728.1">
    <property type="nucleotide sequence ID" value="NZ_AP018560.1"/>
</dbReference>
<name>A0A2Z6E8P5_9GAMM</name>
<dbReference type="CDD" id="cd00090">
    <property type="entry name" value="HTH_ARSR"/>
    <property type="match status" value="1"/>
</dbReference>
<dbReference type="InterPro" id="IPR051081">
    <property type="entry name" value="HTH_MetalResp_TranReg"/>
</dbReference>
<dbReference type="OrthoDB" id="9796124at2"/>
<dbReference type="Proteomes" id="UP000270530">
    <property type="component" value="Chromosome"/>
</dbReference>
<reference evidence="6" key="2">
    <citation type="submission" date="2018-06" db="EMBL/GenBank/DDBJ databases">
        <title>Genome sequence of Rhodanobacteraceae bacterium strain Dysh456.</title>
        <authorList>
            <person name="Fukui M."/>
        </authorList>
    </citation>
    <scope>NUCLEOTIDE SEQUENCE [LARGE SCALE GENOMIC DNA]</scope>
    <source>
        <strain evidence="6">Dysh456</strain>
    </source>
</reference>
<evidence type="ECO:0000256" key="2">
    <source>
        <dbReference type="ARBA" id="ARBA00023125"/>
    </source>
</evidence>
<dbReference type="SMART" id="SM00418">
    <property type="entry name" value="HTH_ARSR"/>
    <property type="match status" value="1"/>
</dbReference>
<dbReference type="Pfam" id="PF01022">
    <property type="entry name" value="HTH_5"/>
    <property type="match status" value="1"/>
</dbReference>
<protein>
    <submittedName>
        <fullName evidence="5">Transcriptional regulator, ArsR family</fullName>
    </submittedName>
</protein>
<dbReference type="GO" id="GO:0003677">
    <property type="term" value="F:DNA binding"/>
    <property type="evidence" value="ECO:0007669"/>
    <property type="project" value="UniProtKB-KW"/>
</dbReference>
<sequence length="109" mass="11920">MKPPLDPERMAAQAGEAVAVLKALGHPGRLLVLCQLTQGERAVGELAQALQMGQSTVSQHLALLRREGLVSGRRAAQSVLYRIRDPRVQALMQTLYEQFCATMPEEAEP</sequence>
<dbReference type="InterPro" id="IPR001845">
    <property type="entry name" value="HTH_ArsR_DNA-bd_dom"/>
</dbReference>